<sequence>MTIAAGVAGLAERAERRGDAAGAQAARARAIRTRRAAAKGRSAAPLLHVRHQAAQLLDVPRDWGAYLAADTGSAPEAERSAPPEVAVAMIGTDLEGIVRAGTSRRSGCTVGYGPRSWAARSPS</sequence>
<accession>A0ABT4RFE1</accession>
<dbReference type="Proteomes" id="UP001147700">
    <property type="component" value="Unassembled WGS sequence"/>
</dbReference>
<name>A0ABT4RFE1_9ACTN</name>
<reference evidence="1" key="1">
    <citation type="submission" date="2022-10" db="EMBL/GenBank/DDBJ databases">
        <title>The WGS of Solirubrobacter sp. CPCC 204708.</title>
        <authorList>
            <person name="Jiang Z."/>
        </authorList>
    </citation>
    <scope>NUCLEOTIDE SEQUENCE</scope>
    <source>
        <strain evidence="1">CPCC 204708</strain>
    </source>
</reference>
<evidence type="ECO:0000313" key="1">
    <source>
        <dbReference type="EMBL" id="MDA0137254.1"/>
    </source>
</evidence>
<protein>
    <submittedName>
        <fullName evidence="1">Uncharacterized protein</fullName>
    </submittedName>
</protein>
<evidence type="ECO:0000313" key="2">
    <source>
        <dbReference type="Proteomes" id="UP001147700"/>
    </source>
</evidence>
<comment type="caution">
    <text evidence="1">The sequence shown here is derived from an EMBL/GenBank/DDBJ whole genome shotgun (WGS) entry which is preliminary data.</text>
</comment>
<proteinExistence type="predicted"/>
<gene>
    <name evidence="1" type="ORF">OJ962_07095</name>
</gene>
<organism evidence="1 2">
    <name type="scientific">Solirubrobacter deserti</name>
    <dbReference type="NCBI Taxonomy" id="2282478"/>
    <lineage>
        <taxon>Bacteria</taxon>
        <taxon>Bacillati</taxon>
        <taxon>Actinomycetota</taxon>
        <taxon>Thermoleophilia</taxon>
        <taxon>Solirubrobacterales</taxon>
        <taxon>Solirubrobacteraceae</taxon>
        <taxon>Solirubrobacter</taxon>
    </lineage>
</organism>
<keyword evidence="2" id="KW-1185">Reference proteome</keyword>
<dbReference type="RefSeq" id="WP_238932268.1">
    <property type="nucleotide sequence ID" value="NZ_JAPCID010000008.1"/>
</dbReference>
<dbReference type="EMBL" id="JAPCID010000008">
    <property type="protein sequence ID" value="MDA0137254.1"/>
    <property type="molecule type" value="Genomic_DNA"/>
</dbReference>